<comment type="caution">
    <text evidence="2">The sequence shown here is derived from an EMBL/GenBank/DDBJ whole genome shotgun (WGS) entry which is preliminary data.</text>
</comment>
<dbReference type="EMBL" id="SNXE01000003">
    <property type="protein sequence ID" value="TDP11087.1"/>
    <property type="molecule type" value="Genomic_DNA"/>
</dbReference>
<proteinExistence type="predicted"/>
<organism evidence="2 3">
    <name type="scientific">Roseateles asaccharophilus</name>
    <dbReference type="NCBI Taxonomy" id="582607"/>
    <lineage>
        <taxon>Bacteria</taxon>
        <taxon>Pseudomonadati</taxon>
        <taxon>Pseudomonadota</taxon>
        <taxon>Betaproteobacteria</taxon>
        <taxon>Burkholderiales</taxon>
        <taxon>Sphaerotilaceae</taxon>
        <taxon>Roseateles</taxon>
    </lineage>
</organism>
<keyword evidence="3" id="KW-1185">Reference proteome</keyword>
<protein>
    <submittedName>
        <fullName evidence="2">Tetratricopeptide repeat protein</fullName>
    </submittedName>
</protein>
<sequence>MPVETTPSAPRTWRYQLLKFKALTALVFAQRELAEQIFDEMLERWPGDAYALASRAHLRSSRGARAEAIQDLKSLVASHPRRSAGDWFNLAYLLEAEGQFEEAEAAFRQAVELDAKLDRAWYGLGLCLIRMQRFEEAVAALKRNTELQPMSPYGWYQLARVHVDRQKPEEARRIIAHLKGFEPKVAAQLERETGLLA</sequence>
<evidence type="ECO:0000313" key="2">
    <source>
        <dbReference type="EMBL" id="TDP11087.1"/>
    </source>
</evidence>
<feature type="repeat" description="TPR" evidence="1">
    <location>
        <begin position="84"/>
        <end position="117"/>
    </location>
</feature>
<dbReference type="SUPFAM" id="SSF48452">
    <property type="entry name" value="TPR-like"/>
    <property type="match status" value="1"/>
</dbReference>
<dbReference type="PANTHER" id="PTHR44395:SF1">
    <property type="entry name" value="PROTEIN O-MANNOSYL-TRANSFERASE TMTC3"/>
    <property type="match status" value="1"/>
</dbReference>
<evidence type="ECO:0000313" key="3">
    <source>
        <dbReference type="Proteomes" id="UP000295357"/>
    </source>
</evidence>
<name>A0A4R6N7L3_9BURK</name>
<dbReference type="RefSeq" id="WP_133603015.1">
    <property type="nucleotide sequence ID" value="NZ_JAUFPJ010000010.1"/>
</dbReference>
<dbReference type="PANTHER" id="PTHR44395">
    <property type="match status" value="1"/>
</dbReference>
<dbReference type="InterPro" id="IPR011990">
    <property type="entry name" value="TPR-like_helical_dom_sf"/>
</dbReference>
<dbReference type="InterPro" id="IPR019734">
    <property type="entry name" value="TPR_rpt"/>
</dbReference>
<dbReference type="OrthoDB" id="8561366at2"/>
<keyword evidence="1" id="KW-0802">TPR repeat</keyword>
<evidence type="ECO:0000256" key="1">
    <source>
        <dbReference type="PROSITE-ProRule" id="PRU00339"/>
    </source>
</evidence>
<dbReference type="Proteomes" id="UP000295357">
    <property type="component" value="Unassembled WGS sequence"/>
</dbReference>
<gene>
    <name evidence="2" type="ORF">DFR39_1039</name>
</gene>
<dbReference type="PROSITE" id="PS50005">
    <property type="entry name" value="TPR"/>
    <property type="match status" value="2"/>
</dbReference>
<dbReference type="AlphaFoldDB" id="A0A4R6N7L3"/>
<dbReference type="SMART" id="SM00028">
    <property type="entry name" value="TPR"/>
    <property type="match status" value="4"/>
</dbReference>
<accession>A0A4R6N7L3</accession>
<dbReference type="Pfam" id="PF14559">
    <property type="entry name" value="TPR_19"/>
    <property type="match status" value="1"/>
</dbReference>
<feature type="repeat" description="TPR" evidence="1">
    <location>
        <begin position="118"/>
        <end position="151"/>
    </location>
</feature>
<reference evidence="2 3" key="1">
    <citation type="submission" date="2019-03" db="EMBL/GenBank/DDBJ databases">
        <title>Genomic Encyclopedia of Type Strains, Phase IV (KMG-IV): sequencing the most valuable type-strain genomes for metagenomic binning, comparative biology and taxonomic classification.</title>
        <authorList>
            <person name="Goeker M."/>
        </authorList>
    </citation>
    <scope>NUCLEOTIDE SEQUENCE [LARGE SCALE GENOMIC DNA]</scope>
    <source>
        <strain evidence="2 3">DSM 25082</strain>
    </source>
</reference>
<dbReference type="Gene3D" id="1.25.40.10">
    <property type="entry name" value="Tetratricopeptide repeat domain"/>
    <property type="match status" value="1"/>
</dbReference>